<dbReference type="Proteomes" id="UP000076603">
    <property type="component" value="Unassembled WGS sequence"/>
</dbReference>
<dbReference type="InterPro" id="IPR003723">
    <property type="entry name" value="Precorrin-6x_reduct"/>
</dbReference>
<organism evidence="4 5">
    <name type="scientific">Clostridium magnum DSM 2767</name>
    <dbReference type="NCBI Taxonomy" id="1121326"/>
    <lineage>
        <taxon>Bacteria</taxon>
        <taxon>Bacillati</taxon>
        <taxon>Bacillota</taxon>
        <taxon>Clostridia</taxon>
        <taxon>Eubacteriales</taxon>
        <taxon>Clostridiaceae</taxon>
        <taxon>Clostridium</taxon>
    </lineage>
</organism>
<dbReference type="RefSeq" id="WP_066625639.1">
    <property type="nucleotide sequence ID" value="NZ_FQXL01000013.1"/>
</dbReference>
<proteinExistence type="predicted"/>
<dbReference type="GO" id="GO:0016994">
    <property type="term" value="F:precorrin-6A reductase activity"/>
    <property type="evidence" value="ECO:0007669"/>
    <property type="project" value="InterPro"/>
</dbReference>
<dbReference type="AlphaFoldDB" id="A0A162S5V5"/>
<keyword evidence="3" id="KW-0560">Oxidoreductase</keyword>
<dbReference type="Pfam" id="PF02571">
    <property type="entry name" value="CbiJ"/>
    <property type="match status" value="1"/>
</dbReference>
<evidence type="ECO:0000256" key="3">
    <source>
        <dbReference type="ARBA" id="ARBA00023002"/>
    </source>
</evidence>
<dbReference type="PATRIC" id="fig|1121326.3.peg.3772"/>
<dbReference type="PANTHER" id="PTHR36925:SF1">
    <property type="entry name" value="COBALT-PRECORRIN-6A REDUCTASE"/>
    <property type="match status" value="1"/>
</dbReference>
<dbReference type="PANTHER" id="PTHR36925">
    <property type="entry name" value="COBALT-PRECORRIN-6A REDUCTASE"/>
    <property type="match status" value="1"/>
</dbReference>
<dbReference type="OrthoDB" id="9780707at2"/>
<dbReference type="GO" id="GO:0009236">
    <property type="term" value="P:cobalamin biosynthetic process"/>
    <property type="evidence" value="ECO:0007669"/>
    <property type="project" value="UniProtKB-UniPathway"/>
</dbReference>
<evidence type="ECO:0000313" key="5">
    <source>
        <dbReference type="Proteomes" id="UP000076603"/>
    </source>
</evidence>
<keyword evidence="2" id="KW-0169">Cobalamin biosynthesis</keyword>
<dbReference type="NCBIfam" id="TIGR00715">
    <property type="entry name" value="precor6x_red"/>
    <property type="match status" value="1"/>
</dbReference>
<keyword evidence="5" id="KW-1185">Reference proteome</keyword>
<dbReference type="EMBL" id="LWAE01000004">
    <property type="protein sequence ID" value="KZL90817.1"/>
    <property type="molecule type" value="Genomic_DNA"/>
</dbReference>
<protein>
    <submittedName>
        <fullName evidence="4">Cobalt-precorrin-6x reductase</fullName>
    </submittedName>
</protein>
<evidence type="ECO:0000313" key="4">
    <source>
        <dbReference type="EMBL" id="KZL90817.1"/>
    </source>
</evidence>
<accession>A0A162S5V5</accession>
<reference evidence="4 5" key="1">
    <citation type="submission" date="2016-04" db="EMBL/GenBank/DDBJ databases">
        <title>Genome sequence of Clostridium magnum DSM 2767.</title>
        <authorList>
            <person name="Poehlein A."/>
            <person name="Uhlig R."/>
            <person name="Fischer R."/>
            <person name="Bahl H."/>
            <person name="Daniel R."/>
        </authorList>
    </citation>
    <scope>NUCLEOTIDE SEQUENCE [LARGE SCALE GENOMIC DNA]</scope>
    <source>
        <strain evidence="4 5">DSM 2767</strain>
    </source>
</reference>
<evidence type="ECO:0000256" key="1">
    <source>
        <dbReference type="ARBA" id="ARBA00004953"/>
    </source>
</evidence>
<dbReference type="STRING" id="1121326.CLMAG_37280"/>
<sequence length="253" mass="28736">MIGLILGTSEGRKILSLLNNHTEDIFVSTATEYGGEILKDYKYANLNTKPLAFDQLVDTLREQGVNKLVDASHPYAIEISKNAMKACEILSIEYIRYERPSTVDKFRNEKYIIEVKDYDELYNKLKDIDGNILNTTGSRNLDKILGMKLKNRIIHRVLPSVKVMQECIDKGVDIEDIIAIKGPISYEFNCAFIKEYKAKAIILKDSGTAGGTEEKLKVCVDNCIYAIVVGRKSVEYKKVFYNIENLVEYLVQS</sequence>
<comment type="caution">
    <text evidence="4">The sequence shown here is derived from an EMBL/GenBank/DDBJ whole genome shotgun (WGS) entry which is preliminary data.</text>
</comment>
<dbReference type="NCBIfam" id="NF005970">
    <property type="entry name" value="PRK08057.1-4"/>
    <property type="match status" value="1"/>
</dbReference>
<evidence type="ECO:0000256" key="2">
    <source>
        <dbReference type="ARBA" id="ARBA00022573"/>
    </source>
</evidence>
<dbReference type="PROSITE" id="PS51014">
    <property type="entry name" value="COBK_CBIJ"/>
    <property type="match status" value="1"/>
</dbReference>
<dbReference type="UniPathway" id="UPA00148"/>
<gene>
    <name evidence="4" type="ORF">CLMAG_37280</name>
</gene>
<comment type="pathway">
    <text evidence="1">Cofactor biosynthesis; adenosylcobalamin biosynthesis.</text>
</comment>
<name>A0A162S5V5_9CLOT</name>